<organism evidence="5">
    <name type="scientific">Salpingoeca rosetta (strain ATCC 50818 / BSB-021)</name>
    <dbReference type="NCBI Taxonomy" id="946362"/>
    <lineage>
        <taxon>Eukaryota</taxon>
        <taxon>Choanoflagellata</taxon>
        <taxon>Craspedida</taxon>
        <taxon>Salpingoecidae</taxon>
        <taxon>Salpingoeca</taxon>
    </lineage>
</organism>
<dbReference type="InterPro" id="IPR035899">
    <property type="entry name" value="DBL_dom_sf"/>
</dbReference>
<dbReference type="GO" id="GO:0005085">
    <property type="term" value="F:guanyl-nucleotide exchange factor activity"/>
    <property type="evidence" value="ECO:0007669"/>
    <property type="project" value="InterPro"/>
</dbReference>
<feature type="compositionally biased region" description="Polar residues" evidence="1">
    <location>
        <begin position="987"/>
        <end position="998"/>
    </location>
</feature>
<dbReference type="SUPFAM" id="SSF48065">
    <property type="entry name" value="DBL homology domain (DH-domain)"/>
    <property type="match status" value="1"/>
</dbReference>
<dbReference type="PROSITE" id="PS50108">
    <property type="entry name" value="CRIB"/>
    <property type="match status" value="1"/>
</dbReference>
<evidence type="ECO:0000313" key="4">
    <source>
        <dbReference type="EMBL" id="EGD76908.1"/>
    </source>
</evidence>
<feature type="region of interest" description="Disordered" evidence="1">
    <location>
        <begin position="442"/>
        <end position="682"/>
    </location>
</feature>
<evidence type="ECO:0000259" key="3">
    <source>
        <dbReference type="PROSITE" id="PS50108"/>
    </source>
</evidence>
<feature type="compositionally biased region" description="Gly residues" evidence="1">
    <location>
        <begin position="928"/>
        <end position="939"/>
    </location>
</feature>
<dbReference type="Gene3D" id="1.20.900.10">
    <property type="entry name" value="Dbl homology (DH) domain"/>
    <property type="match status" value="1"/>
</dbReference>
<gene>
    <name evidence="4" type="ORF">PTSG_08253</name>
</gene>
<feature type="compositionally biased region" description="Low complexity" evidence="1">
    <location>
        <begin position="9"/>
        <end position="18"/>
    </location>
</feature>
<name>F2UIF9_SALR5</name>
<sequence length="1097" mass="115316">MTTAEMGDQAEQQQQRVQQRGRKRTLPKPSQSTSSSALLQSDAQRLVTLKAILAFEDEHRRLLRQLITDFRDAIASDQELAVDQAQLDLLFPPILQYMHDQSKTTVKLLSARVRTAQGRAVVGDVYHRLFDRVSNVNQGMSRVESAYFEFAFTHVSRKRLLEEILTTNSHPLYSILRVTSSRVFDEGNTLTHAIDAPFLHLRAWSRKLRALIKATPTDHPDAVFLRETAEFFRALSKELASALQSASSTSRPISFAASDSSPTKDGAVATAAANGNTSYDSVNSSNTKAYRGSARLLELPKHKTSDDETSAETKARAGSGRHSTKKGNNDDNVDANTNANTDEDNTRTANGRLSVISRPESFTHVVHMGPDAVLFGGLSAAAKQELKNATPGRRAALVRQGAREGSTSTAGHNVSSSSLLSPTSPSSSFIGSFRGFSLRRRQAATANGDGSDQLQRSRSLHSSRPSSRDSATLSPTHTRTRASSTRAARHRTSNGGGGDGSGDEDVVPASASSPSLFRRGLRLFSRRSRRRSQRTGTTHGSSDGAVHVDGDGGAGGADDSRGGSRGAPGSVVSTAKDSTMDTKVKSSNGAGLSPLAASHRQRVRGDGSSQVSSTSSGPSTPSRSPLMRARQLLQGGRRKAKRGGDGHRRRGRKVAPSIAASASNATGGRDGSGAGGRMHVQSASLEGLDDVFDDSSAGSTPVLDRSLAFRTALAAEAAEHALTSSPARTGHRGGGGGVQGKGSRGGGNTDRRGEKRQTRTATTATSSATTPATARTSAVASVGAAKQVQKQHDGGGNSKSASSSRGVVDFTRAASVSTTARVLSWGAGVAEATTRSDEEEDKVGRQAASAEVVAGQQQEENKEGSETGETVEEKGEVLTRRKARRGNSGVVDGKGNASPAHRQRAPTIVVDGDIVGNDDGVGDDDVGGDGGDGGDGGGQHTLHSSRTHQIAAAAGDDHDSGDDEEDPMNTTLQSSSSSIGRLEVLRQVSTVSLPSTTMEIDDEDSLDFEHSDRDDDHDDHDDGDGDGDGGDDDDNYDGEQRGRSKVAWAVGRDGRAHARDESSAMQLPGNDGSDGSRVDGGDRVDMSSDGSSDIIEC</sequence>
<feature type="compositionally biased region" description="Basic and acidic residues" evidence="1">
    <location>
        <begin position="1052"/>
        <end position="1062"/>
    </location>
</feature>
<feature type="compositionally biased region" description="Low complexity" evidence="1">
    <location>
        <begin position="759"/>
        <end position="785"/>
    </location>
</feature>
<accession>F2UIF9</accession>
<feature type="compositionally biased region" description="Gly residues" evidence="1">
    <location>
        <begin position="732"/>
        <end position="748"/>
    </location>
</feature>
<evidence type="ECO:0000259" key="2">
    <source>
        <dbReference type="PROSITE" id="PS50010"/>
    </source>
</evidence>
<dbReference type="EMBL" id="GL832975">
    <property type="protein sequence ID" value="EGD76908.1"/>
    <property type="molecule type" value="Genomic_DNA"/>
</dbReference>
<dbReference type="PROSITE" id="PS50010">
    <property type="entry name" value="DH_2"/>
    <property type="match status" value="1"/>
</dbReference>
<feature type="region of interest" description="Disordered" evidence="1">
    <location>
        <begin position="823"/>
        <end position="1097"/>
    </location>
</feature>
<dbReference type="InParanoid" id="F2UIF9"/>
<feature type="compositionally biased region" description="Basic residues" evidence="1">
    <location>
        <begin position="519"/>
        <end position="533"/>
    </location>
</feature>
<feature type="compositionally biased region" description="Low complexity" evidence="1">
    <location>
        <begin position="451"/>
        <end position="470"/>
    </location>
</feature>
<feature type="compositionally biased region" description="Basic and acidic residues" evidence="1">
    <location>
        <begin position="298"/>
        <end position="315"/>
    </location>
</feature>
<evidence type="ECO:0008006" key="6">
    <source>
        <dbReference type="Google" id="ProtNLM"/>
    </source>
</evidence>
<dbReference type="InterPro" id="IPR000095">
    <property type="entry name" value="CRIB_dom"/>
</dbReference>
<feature type="region of interest" description="Disordered" evidence="1">
    <location>
        <begin position="720"/>
        <end position="807"/>
    </location>
</feature>
<dbReference type="AlphaFoldDB" id="F2UIF9"/>
<evidence type="ECO:0000313" key="5">
    <source>
        <dbReference type="Proteomes" id="UP000007799"/>
    </source>
</evidence>
<dbReference type="KEGG" id="sre:PTSG_08253"/>
<feature type="region of interest" description="Disordered" evidence="1">
    <location>
        <begin position="291"/>
        <end position="352"/>
    </location>
</feature>
<feature type="compositionally biased region" description="Low complexity" evidence="1">
    <location>
        <begin position="909"/>
        <end position="918"/>
    </location>
</feature>
<feature type="compositionally biased region" description="Polar residues" evidence="1">
    <location>
        <begin position="405"/>
        <end position="414"/>
    </location>
</feature>
<feature type="compositionally biased region" description="Low complexity" evidence="1">
    <location>
        <begin position="607"/>
        <end position="625"/>
    </location>
</feature>
<feature type="domain" description="DH" evidence="2">
    <location>
        <begin position="44"/>
        <end position="242"/>
    </location>
</feature>
<dbReference type="RefSeq" id="XP_004991279.1">
    <property type="nucleotide sequence ID" value="XM_004991222.1"/>
</dbReference>
<dbReference type="OMA" id="SAYFEFA"/>
<evidence type="ECO:0000256" key="1">
    <source>
        <dbReference type="SAM" id="MobiDB-lite"/>
    </source>
</evidence>
<feature type="compositionally biased region" description="Basic residues" evidence="1">
    <location>
        <begin position="636"/>
        <end position="653"/>
    </location>
</feature>
<dbReference type="Proteomes" id="UP000007799">
    <property type="component" value="Unassembled WGS sequence"/>
</dbReference>
<feature type="compositionally biased region" description="Basic and acidic residues" evidence="1">
    <location>
        <begin position="1074"/>
        <end position="1086"/>
    </location>
</feature>
<feature type="region of interest" description="Disordered" evidence="1">
    <location>
        <begin position="1"/>
        <end position="39"/>
    </location>
</feature>
<feature type="compositionally biased region" description="Low complexity" evidence="1">
    <location>
        <begin position="415"/>
        <end position="426"/>
    </location>
</feature>
<feature type="region of interest" description="Disordered" evidence="1">
    <location>
        <begin position="398"/>
        <end position="426"/>
    </location>
</feature>
<proteinExistence type="predicted"/>
<feature type="domain" description="CRIB" evidence="3">
    <location>
        <begin position="356"/>
        <end position="369"/>
    </location>
</feature>
<keyword evidence="5" id="KW-1185">Reference proteome</keyword>
<reference evidence="4" key="1">
    <citation type="submission" date="2009-08" db="EMBL/GenBank/DDBJ databases">
        <title>Annotation of Salpingoeca rosetta.</title>
        <authorList>
            <consortium name="The Broad Institute Genome Sequencing Platform"/>
            <person name="Russ C."/>
            <person name="Cuomo C."/>
            <person name="Burger G."/>
            <person name="Gray M.W."/>
            <person name="Holland P.W.H."/>
            <person name="King N."/>
            <person name="Lang F.B.F."/>
            <person name="Roger A.J."/>
            <person name="Ruiz-Trillo I."/>
            <person name="Young S.K."/>
            <person name="Zeng Q."/>
            <person name="Gargeya S."/>
            <person name="Alvarado L."/>
            <person name="Berlin A."/>
            <person name="Chapman S.B."/>
            <person name="Chen Z."/>
            <person name="Freedman E."/>
            <person name="Gellesch M."/>
            <person name="Goldberg J."/>
            <person name="Griggs A."/>
            <person name="Gujja S."/>
            <person name="Heilman E."/>
            <person name="Heiman D."/>
            <person name="Howarth C."/>
            <person name="Mehta T."/>
            <person name="Neiman D."/>
            <person name="Pearson M."/>
            <person name="Roberts A."/>
            <person name="Saif S."/>
            <person name="Shea T."/>
            <person name="Shenoy N."/>
            <person name="Sisk P."/>
            <person name="Stolte C."/>
            <person name="Sykes S."/>
            <person name="White J."/>
            <person name="Yandava C."/>
            <person name="Haas B."/>
            <person name="Nusbaum C."/>
            <person name="Birren B."/>
        </authorList>
    </citation>
    <scope>NUCLEOTIDE SEQUENCE [LARGE SCALE GENOMIC DNA]</scope>
    <source>
        <strain evidence="4">ATCC 50818</strain>
    </source>
</reference>
<protein>
    <recommendedName>
        <fullName evidence="6">CRIB domain-containing protein</fullName>
    </recommendedName>
</protein>
<feature type="compositionally biased region" description="Acidic residues" evidence="1">
    <location>
        <begin position="1015"/>
        <end position="1037"/>
    </location>
</feature>
<feature type="compositionally biased region" description="Low complexity" evidence="1">
    <location>
        <begin position="534"/>
        <end position="547"/>
    </location>
</feature>
<feature type="compositionally biased region" description="Low complexity" evidence="1">
    <location>
        <begin position="30"/>
        <end position="39"/>
    </location>
</feature>
<feature type="compositionally biased region" description="Basic and acidic residues" evidence="1">
    <location>
        <begin position="859"/>
        <end position="879"/>
    </location>
</feature>
<dbReference type="GeneID" id="16071840"/>
<feature type="compositionally biased region" description="Polar residues" evidence="1">
    <location>
        <begin position="968"/>
        <end position="979"/>
    </location>
</feature>
<dbReference type="InterPro" id="IPR000219">
    <property type="entry name" value="DH_dom"/>
</dbReference>